<keyword evidence="2" id="KW-1185">Reference proteome</keyword>
<evidence type="ECO:0000313" key="2">
    <source>
        <dbReference type="Proteomes" id="UP000216361"/>
    </source>
</evidence>
<comment type="caution">
    <text evidence="1">The sequence shown here is derived from an EMBL/GenBank/DDBJ whole genome shotgun (WGS) entry which is preliminary data.</text>
</comment>
<protein>
    <recommendedName>
        <fullName evidence="3">AlgX/AlgJ SGNH hydrolase-like domain-containing protein</fullName>
    </recommendedName>
</protein>
<name>A0A255XM29_9PROT</name>
<organism evidence="1 2">
    <name type="scientific">Elstera cyanobacteriorum</name>
    <dbReference type="NCBI Taxonomy" id="2022747"/>
    <lineage>
        <taxon>Bacteria</taxon>
        <taxon>Pseudomonadati</taxon>
        <taxon>Pseudomonadota</taxon>
        <taxon>Alphaproteobacteria</taxon>
        <taxon>Rhodospirillales</taxon>
        <taxon>Rhodospirillaceae</taxon>
        <taxon>Elstera</taxon>
    </lineage>
</organism>
<evidence type="ECO:0008006" key="3">
    <source>
        <dbReference type="Google" id="ProtNLM"/>
    </source>
</evidence>
<dbReference type="OrthoDB" id="175771at2"/>
<proteinExistence type="predicted"/>
<dbReference type="AlphaFoldDB" id="A0A255XM29"/>
<dbReference type="EMBL" id="NOXS01000034">
    <property type="protein sequence ID" value="OYQ17505.1"/>
    <property type="molecule type" value="Genomic_DNA"/>
</dbReference>
<dbReference type="Proteomes" id="UP000216361">
    <property type="component" value="Unassembled WGS sequence"/>
</dbReference>
<evidence type="ECO:0000313" key="1">
    <source>
        <dbReference type="EMBL" id="OYQ17505.1"/>
    </source>
</evidence>
<sequence length="392" mass="43822">MRRLLPLLWIALLTVPLATTAWDPLSPPLTENRKIAAPPTLPTDWPTLTAFPAQTSAWLTDHFGLRGLLTVWHNRLKYALFGEYPGADLVRGKDDQIFLNFGKGESWRSLRGICGLDIVDPPMAERIAQMVDYIAEIHTANPKVRLVVIPDKSRVIPEKLPDWLQADCAQSHPPMPEILAKAAARLGKDRPILYPLTEFRAATPYPAANFHWTVAGAWPIARLIAETHLGLARRTNPTLRPFNSFSDLTSFMPGLSRPITEAEPDWSGTGMLSCRDRPECFPEFPEIAERLIQVSRFWPATPKADTERRPRLLLLSDSFGTGIAPGLAPYFSDLWHISLNEGKRLSAAQRATLRQIAVEAFNPDIILLLFSEGGMVAESNSLRAARRLFNNE</sequence>
<accession>A0A255XM29</accession>
<gene>
    <name evidence="1" type="ORF">CHR90_16300</name>
</gene>
<dbReference type="RefSeq" id="WP_094410162.1">
    <property type="nucleotide sequence ID" value="NZ_BMJZ01000005.1"/>
</dbReference>
<reference evidence="1 2" key="1">
    <citation type="submission" date="2017-07" db="EMBL/GenBank/DDBJ databases">
        <title>Elstera cyanobacteriorum sp. nov., a novel bacterium isolated from cyanobacterial aggregates in a eutrophic lake.</title>
        <authorList>
            <person name="Cai H."/>
        </authorList>
    </citation>
    <scope>NUCLEOTIDE SEQUENCE [LARGE SCALE GENOMIC DNA]</scope>
    <source>
        <strain evidence="1 2">TH019</strain>
    </source>
</reference>